<dbReference type="Proteomes" id="UP000676456">
    <property type="component" value="Unassembled WGS sequence"/>
</dbReference>
<dbReference type="Pfam" id="PF14179">
    <property type="entry name" value="YppG"/>
    <property type="match status" value="1"/>
</dbReference>
<evidence type="ECO:0000313" key="2">
    <source>
        <dbReference type="Proteomes" id="UP000676456"/>
    </source>
</evidence>
<accession>A0A942UMT5</accession>
<comment type="caution">
    <text evidence="1">The sequence shown here is derived from an EMBL/GenBank/DDBJ whole genome shotgun (WGS) entry which is preliminary data.</text>
</comment>
<keyword evidence="2" id="KW-1185">Reference proteome</keyword>
<evidence type="ECO:0000313" key="1">
    <source>
        <dbReference type="EMBL" id="MBS4222167.1"/>
    </source>
</evidence>
<reference evidence="1 2" key="1">
    <citation type="submission" date="2021-05" db="EMBL/GenBank/DDBJ databases">
        <title>Novel Bacillus species.</title>
        <authorList>
            <person name="Liu G."/>
        </authorList>
    </citation>
    <scope>NUCLEOTIDE SEQUENCE [LARGE SCALE GENOMIC DNA]</scope>
    <source>
        <strain evidence="1 2">FJAT-49682</strain>
    </source>
</reference>
<sequence>MLNRYRNIRLPSGLPYQSQYQHQMPPAHYPYAMQPYQFGGMPSYPMPPMPHFPPPYPNGMQQYHPYLEQGPMQNGGEKQGSHLFHNPLQPDDGYMYEKFGNHLGYPNAYPKPPNVPKTVGNNFGSVLNSFKSQNGSLDFNKMINTTGQLVNAVNQVSGMFKGLGGLFKG</sequence>
<proteinExistence type="predicted"/>
<protein>
    <submittedName>
        <fullName evidence="1">YppG family protein</fullName>
    </submittedName>
</protein>
<name>A0A942UMT5_9BACI</name>
<gene>
    <name evidence="1" type="ORF">KHA91_05280</name>
</gene>
<dbReference type="InterPro" id="IPR025555">
    <property type="entry name" value="YppG"/>
</dbReference>
<organism evidence="1 2">
    <name type="scientific">Lederbergia citrea</name>
    <dbReference type="NCBI Taxonomy" id="2833581"/>
    <lineage>
        <taxon>Bacteria</taxon>
        <taxon>Bacillati</taxon>
        <taxon>Bacillota</taxon>
        <taxon>Bacilli</taxon>
        <taxon>Bacillales</taxon>
        <taxon>Bacillaceae</taxon>
        <taxon>Lederbergia</taxon>
    </lineage>
</organism>
<dbReference type="AlphaFoldDB" id="A0A942UMT5"/>
<dbReference type="EMBL" id="JAGYPN010000001">
    <property type="protein sequence ID" value="MBS4222167.1"/>
    <property type="molecule type" value="Genomic_DNA"/>
</dbReference>
<dbReference type="RefSeq" id="WP_213097131.1">
    <property type="nucleotide sequence ID" value="NZ_JAGYPH010000001.1"/>
</dbReference>